<reference evidence="4 5" key="1">
    <citation type="submission" date="2019-02" db="EMBL/GenBank/DDBJ databases">
        <title>Deep-cultivation of Planctomycetes and their phenomic and genomic characterization uncovers novel biology.</title>
        <authorList>
            <person name="Wiegand S."/>
            <person name="Jogler M."/>
            <person name="Boedeker C."/>
            <person name="Pinto D."/>
            <person name="Vollmers J."/>
            <person name="Rivas-Marin E."/>
            <person name="Kohn T."/>
            <person name="Peeters S.H."/>
            <person name="Heuer A."/>
            <person name="Rast P."/>
            <person name="Oberbeckmann S."/>
            <person name="Bunk B."/>
            <person name="Jeske O."/>
            <person name="Meyerdierks A."/>
            <person name="Storesund J.E."/>
            <person name="Kallscheuer N."/>
            <person name="Luecker S."/>
            <person name="Lage O.M."/>
            <person name="Pohl T."/>
            <person name="Merkel B.J."/>
            <person name="Hornburger P."/>
            <person name="Mueller R.-W."/>
            <person name="Bruemmer F."/>
            <person name="Labrenz M."/>
            <person name="Spormann A.M."/>
            <person name="Op den Camp H."/>
            <person name="Overmann J."/>
            <person name="Amann R."/>
            <person name="Jetten M.S.M."/>
            <person name="Mascher T."/>
            <person name="Medema M.H."/>
            <person name="Devos D.P."/>
            <person name="Kaster A.-K."/>
            <person name="Ovreas L."/>
            <person name="Rohde M."/>
            <person name="Galperin M.Y."/>
            <person name="Jogler C."/>
        </authorList>
    </citation>
    <scope>NUCLEOTIDE SEQUENCE [LARGE SCALE GENOMIC DNA]</scope>
    <source>
        <strain evidence="4 5">Pan44</strain>
    </source>
</reference>
<organism evidence="4 5">
    <name type="scientific">Caulifigura coniformis</name>
    <dbReference type="NCBI Taxonomy" id="2527983"/>
    <lineage>
        <taxon>Bacteria</taxon>
        <taxon>Pseudomonadati</taxon>
        <taxon>Planctomycetota</taxon>
        <taxon>Planctomycetia</taxon>
        <taxon>Planctomycetales</taxon>
        <taxon>Planctomycetaceae</taxon>
        <taxon>Caulifigura</taxon>
    </lineage>
</organism>
<proteinExistence type="predicted"/>
<keyword evidence="5" id="KW-1185">Reference proteome</keyword>
<gene>
    <name evidence="4" type="ORF">Pan44_32460</name>
</gene>
<evidence type="ECO:0000256" key="1">
    <source>
        <dbReference type="SAM" id="Phobius"/>
    </source>
</evidence>
<dbReference type="Proteomes" id="UP000315700">
    <property type="component" value="Chromosome"/>
</dbReference>
<feature type="chain" id="PRO_5022004972" description="DUF6754 domain-containing protein" evidence="2">
    <location>
        <begin position="35"/>
        <end position="430"/>
    </location>
</feature>
<keyword evidence="2" id="KW-0732">Signal</keyword>
<evidence type="ECO:0000313" key="4">
    <source>
        <dbReference type="EMBL" id="QDT55204.1"/>
    </source>
</evidence>
<accession>A0A517SGE5</accession>
<keyword evidence="1" id="KW-1133">Transmembrane helix</keyword>
<keyword evidence="1" id="KW-0472">Membrane</keyword>
<keyword evidence="1" id="KW-0812">Transmembrane</keyword>
<dbReference type="KEGG" id="ccos:Pan44_32460"/>
<evidence type="ECO:0000259" key="3">
    <source>
        <dbReference type="Pfam" id="PF20539"/>
    </source>
</evidence>
<feature type="transmembrane region" description="Helical" evidence="1">
    <location>
        <begin position="164"/>
        <end position="184"/>
    </location>
</feature>
<evidence type="ECO:0000256" key="2">
    <source>
        <dbReference type="SAM" id="SignalP"/>
    </source>
</evidence>
<feature type="transmembrane region" description="Helical" evidence="1">
    <location>
        <begin position="386"/>
        <end position="405"/>
    </location>
</feature>
<dbReference type="AlphaFoldDB" id="A0A517SGE5"/>
<sequence length="430" mass="46195" precursor="true">METRSALSLITRSGFAGRLVMGLCLLLLAATADAAPPAPPRFVSITDKPFDNGHALVVVLDVDPEPAATTCILERSFERKGLYGEPQTLERPTPAEPIQTSELPSNAEVVKLVTHIETEVGDLPTDKPVWFRAYAVNAAGEKSAFVYSDQPTVATEQFFDGNRFWFFVVTVFVCGSVIAMILVARTGAPMWIRKISALDAIDEAVGRATEMGKSCLFVAGVQDLNEIETIAGVTVLSRVAEKAAEYDATVVVPTSRSLVMTAARETSQAAYLAAGRPDAYQEDRIYYVTDDQFGFVAHLSGYMMREKPAACFYMGQFYAESLLLGETGNTIGAIQIAGTAQPAQLPFFVAACDYTLIGEEFFAASAYLSRDPDQLGSLKGQDIGKLLVMSIIVIGVSLLTIVNLAPSGTAVHDLASAAADYLQNHMLTSS</sequence>
<name>A0A517SGE5_9PLAN</name>
<protein>
    <recommendedName>
        <fullName evidence="3">DUF6754 domain-containing protein</fullName>
    </recommendedName>
</protein>
<feature type="domain" description="DUF6754" evidence="3">
    <location>
        <begin position="155"/>
        <end position="403"/>
    </location>
</feature>
<evidence type="ECO:0000313" key="5">
    <source>
        <dbReference type="Proteomes" id="UP000315700"/>
    </source>
</evidence>
<feature type="signal peptide" evidence="2">
    <location>
        <begin position="1"/>
        <end position="34"/>
    </location>
</feature>
<dbReference type="Pfam" id="PF20539">
    <property type="entry name" value="DUF6754"/>
    <property type="match status" value="1"/>
</dbReference>
<dbReference type="OrthoDB" id="9783046at2"/>
<dbReference type="InParanoid" id="A0A517SGE5"/>
<dbReference type="EMBL" id="CP036271">
    <property type="protein sequence ID" value="QDT55204.1"/>
    <property type="molecule type" value="Genomic_DNA"/>
</dbReference>
<dbReference type="InterPro" id="IPR046642">
    <property type="entry name" value="DUF6754"/>
</dbReference>